<protein>
    <submittedName>
        <fullName evidence="4">PREFOLDIN</fullName>
    </submittedName>
</protein>
<evidence type="ECO:0000256" key="3">
    <source>
        <dbReference type="SAM" id="Coils"/>
    </source>
</evidence>
<name>A0A9Q1A3Q6_SALPP</name>
<evidence type="ECO:0000313" key="4">
    <source>
        <dbReference type="EMBL" id="KAJ6756807.1"/>
    </source>
</evidence>
<dbReference type="Pfam" id="PF05701">
    <property type="entry name" value="WEMBL"/>
    <property type="match status" value="1"/>
</dbReference>
<evidence type="ECO:0000313" key="5">
    <source>
        <dbReference type="Proteomes" id="UP001151532"/>
    </source>
</evidence>
<feature type="coiled-coil region" evidence="3">
    <location>
        <begin position="90"/>
        <end position="124"/>
    </location>
</feature>
<evidence type="ECO:0000256" key="2">
    <source>
        <dbReference type="ARBA" id="ARBA00023054"/>
    </source>
</evidence>
<dbReference type="PANTHER" id="PTHR32054:SF42">
    <property type="entry name" value="WEB FAMILY PROTEIN"/>
    <property type="match status" value="1"/>
</dbReference>
<comment type="caution">
    <text evidence="4">The sequence shown here is derived from an EMBL/GenBank/DDBJ whole genome shotgun (WGS) entry which is preliminary data.</text>
</comment>
<evidence type="ECO:0000256" key="1">
    <source>
        <dbReference type="ARBA" id="ARBA00005485"/>
    </source>
</evidence>
<dbReference type="InterPro" id="IPR008545">
    <property type="entry name" value="Web"/>
</dbReference>
<comment type="similarity">
    <text evidence="1">Belongs to the WEB family.</text>
</comment>
<reference evidence="4" key="1">
    <citation type="submission" date="2022-11" db="EMBL/GenBank/DDBJ databases">
        <authorList>
            <person name="Hyden B.L."/>
            <person name="Feng K."/>
            <person name="Yates T."/>
            <person name="Jawdy S."/>
            <person name="Smart L.B."/>
            <person name="Muchero W."/>
        </authorList>
    </citation>
    <scope>NUCLEOTIDE SEQUENCE</scope>
    <source>
        <tissue evidence="4">Shoot tip</tissue>
    </source>
</reference>
<keyword evidence="5" id="KW-1185">Reference proteome</keyword>
<dbReference type="Proteomes" id="UP001151532">
    <property type="component" value="Chromosome 16"/>
</dbReference>
<gene>
    <name evidence="4" type="ORF">OIU79_029067</name>
</gene>
<dbReference type="AlphaFoldDB" id="A0A9Q1A3Q6"/>
<dbReference type="GO" id="GO:0009904">
    <property type="term" value="P:chloroplast accumulation movement"/>
    <property type="evidence" value="ECO:0007669"/>
    <property type="project" value="TreeGrafter"/>
</dbReference>
<reference evidence="4" key="2">
    <citation type="journal article" date="2023" name="Int. J. Mol. Sci.">
        <title>De Novo Assembly and Annotation of 11 Diverse Shrub Willow (Salix) Genomes Reveals Novel Gene Organization in Sex-Linked Regions.</title>
        <authorList>
            <person name="Hyden B."/>
            <person name="Feng K."/>
            <person name="Yates T.B."/>
            <person name="Jawdy S."/>
            <person name="Cereghino C."/>
            <person name="Smart L.B."/>
            <person name="Muchero W."/>
        </authorList>
    </citation>
    <scope>NUCLEOTIDE SEQUENCE</scope>
    <source>
        <tissue evidence="4">Shoot tip</tissue>
    </source>
</reference>
<dbReference type="GO" id="GO:0005829">
    <property type="term" value="C:cytosol"/>
    <property type="evidence" value="ECO:0007669"/>
    <property type="project" value="TreeGrafter"/>
</dbReference>
<accession>A0A9Q1A3Q6</accession>
<dbReference type="PANTHER" id="PTHR32054">
    <property type="entry name" value="HEAVY CHAIN, PUTATIVE, EXPRESSED-RELATED-RELATED"/>
    <property type="match status" value="1"/>
</dbReference>
<dbReference type="GO" id="GO:0009903">
    <property type="term" value="P:chloroplast avoidance movement"/>
    <property type="evidence" value="ECO:0007669"/>
    <property type="project" value="TreeGrafter"/>
</dbReference>
<dbReference type="EMBL" id="JAPFFK010000007">
    <property type="protein sequence ID" value="KAJ6756807.1"/>
    <property type="molecule type" value="Genomic_DNA"/>
</dbReference>
<feature type="coiled-coil region" evidence="3">
    <location>
        <begin position="5"/>
        <end position="50"/>
    </location>
</feature>
<keyword evidence="2 3" id="KW-0175">Coiled coil</keyword>
<sequence>MKKNAEGLKEETKNARLLAQDAEGKLELALKEAEEAKAAEKKAHEDMKTLCERESIQDQDFDNKIKLALGEFESLKRKVEESGNIADTKVADVMAQIEAVKVRNKEAEKKLEANLKAIEEIKEATDMALRSAEMSEAAEKTLEAQLQRWHKEAQTMVVA</sequence>
<organism evidence="4 5">
    <name type="scientific">Salix purpurea</name>
    <name type="common">Purple osier willow</name>
    <dbReference type="NCBI Taxonomy" id="77065"/>
    <lineage>
        <taxon>Eukaryota</taxon>
        <taxon>Viridiplantae</taxon>
        <taxon>Streptophyta</taxon>
        <taxon>Embryophyta</taxon>
        <taxon>Tracheophyta</taxon>
        <taxon>Spermatophyta</taxon>
        <taxon>Magnoliopsida</taxon>
        <taxon>eudicotyledons</taxon>
        <taxon>Gunneridae</taxon>
        <taxon>Pentapetalae</taxon>
        <taxon>rosids</taxon>
        <taxon>fabids</taxon>
        <taxon>Malpighiales</taxon>
        <taxon>Salicaceae</taxon>
        <taxon>Saliceae</taxon>
        <taxon>Salix</taxon>
    </lineage>
</organism>
<proteinExistence type="inferred from homology"/>